<evidence type="ECO:0000313" key="1">
    <source>
        <dbReference type="EMBL" id="KOS10129.1"/>
    </source>
</evidence>
<protein>
    <submittedName>
        <fullName evidence="1">Uncharacterized protein</fullName>
    </submittedName>
</protein>
<dbReference type="RefSeq" id="WP_053548469.1">
    <property type="nucleotide sequence ID" value="NZ_JAHWXH010000001.1"/>
</dbReference>
<dbReference type="KEGG" id="mcw:A8L33_06980"/>
<organism evidence="1 2">
    <name type="scientific">Microbacterium aurantiacum</name>
    <dbReference type="NCBI Taxonomy" id="162393"/>
    <lineage>
        <taxon>Bacteria</taxon>
        <taxon>Bacillati</taxon>
        <taxon>Actinomycetota</taxon>
        <taxon>Actinomycetes</taxon>
        <taxon>Micrococcales</taxon>
        <taxon>Microbacteriaceae</taxon>
        <taxon>Microbacterium</taxon>
    </lineage>
</organism>
<proteinExistence type="predicted"/>
<dbReference type="Proteomes" id="UP000037737">
    <property type="component" value="Unassembled WGS sequence"/>
</dbReference>
<dbReference type="OrthoDB" id="5082053at2"/>
<keyword evidence="2" id="KW-1185">Reference proteome</keyword>
<sequence length="113" mass="12023">MGQHRNTPFEPASTYLDAALVPRRGTPLVKALRTAASIAASLLTNDVEAGPSAIDLVVSRRESGGEVLRVTAGGAQEADALLLRVRRDLATKDVAEFISEWRVVPEEPASADD</sequence>
<name>A0A0N0RRA5_9MICO</name>
<dbReference type="PATRIC" id="fig|84292.3.peg.2339"/>
<accession>A0A0N0RRA5</accession>
<evidence type="ECO:0000313" key="2">
    <source>
        <dbReference type="Proteomes" id="UP000037737"/>
    </source>
</evidence>
<reference evidence="1" key="1">
    <citation type="submission" date="2015-04" db="EMBL/GenBank/DDBJ databases">
        <title>Complete genome sequence of Microbacterium chocolatum SIT 101, a bacterium enantioselectively hydrolyzing mesomeric diesters.</title>
        <authorList>
            <person name="Li X."/>
            <person name="Xu Y."/>
        </authorList>
    </citation>
    <scope>NUCLEOTIDE SEQUENCE [LARGE SCALE GENOMIC DNA]</scope>
    <source>
        <strain evidence="1">SIT 101</strain>
    </source>
</reference>
<comment type="caution">
    <text evidence="1">The sequence shown here is derived from an EMBL/GenBank/DDBJ whole genome shotgun (WGS) entry which is preliminary data.</text>
</comment>
<dbReference type="EMBL" id="LAVO01000012">
    <property type="protein sequence ID" value="KOS10129.1"/>
    <property type="molecule type" value="Genomic_DNA"/>
</dbReference>
<gene>
    <name evidence="1" type="ORF">XI38_11510</name>
</gene>
<dbReference type="AlphaFoldDB" id="A0A0N0RRA5"/>